<evidence type="ECO:0000313" key="8">
    <source>
        <dbReference type="Proteomes" id="UP001500683"/>
    </source>
</evidence>
<keyword evidence="8" id="KW-1185">Reference proteome</keyword>
<evidence type="ECO:0000256" key="2">
    <source>
        <dbReference type="ARBA" id="ARBA00009533"/>
    </source>
</evidence>
<name>A0ABP7UVE4_9ACTN</name>
<evidence type="ECO:0000256" key="1">
    <source>
        <dbReference type="ARBA" id="ARBA00001933"/>
    </source>
</evidence>
<sequence length="470" mass="50783">MREDSEAITWDLPLEPDRPAVEAMGQAVLGRVAAYAESAAHAPASHRAETGPALEDLLRPPPEAPADLDALLDVFESAARQGVDTASPGYLAYFPAGGLVSSALAELLAQVYNRFTGVAELAPALVAMEHGVLRWLCEEFALPAGSVGVTTTGGSMATLSALVAARHARLGDAIASGTLYATEHTHFCVERAARIAGLPESHVRIVPTKGLRMDPAAARDMIRADRARGLRPFLLVGTAGSTSTGTIDPLPELAALARAENLWFHVDAAYGGGFRLTERGRARLAGIEHADSIVLDPHKSLFLQYGTGVLLVRDAEALARAHRGGGHYVQDLRTVGDLPDYGYLGAELTRDFRGLRLWLPLHLHGVAAFRDALDEKLDLARHAHADLAADPLLEVPWEPDLTVVTFRMRGGEERTLRLLERINATGRIFVSSTRVQDRLLLRINPTSHRTRAEHLRRALALIHDQARKSA</sequence>
<dbReference type="InterPro" id="IPR002129">
    <property type="entry name" value="PyrdxlP-dep_de-COase"/>
</dbReference>
<dbReference type="Gene3D" id="3.90.1150.10">
    <property type="entry name" value="Aspartate Aminotransferase, domain 1"/>
    <property type="match status" value="1"/>
</dbReference>
<dbReference type="RefSeq" id="WP_344939016.1">
    <property type="nucleotide sequence ID" value="NZ_BAAAZG010000001.1"/>
</dbReference>
<dbReference type="InterPro" id="IPR015424">
    <property type="entry name" value="PyrdxlP-dep_Trfase"/>
</dbReference>
<dbReference type="InterPro" id="IPR010977">
    <property type="entry name" value="Aromatic_deC"/>
</dbReference>
<dbReference type="Gene3D" id="3.40.640.10">
    <property type="entry name" value="Type I PLP-dependent aspartate aminotransferase-like (Major domain)"/>
    <property type="match status" value="1"/>
</dbReference>
<evidence type="ECO:0000313" key="7">
    <source>
        <dbReference type="EMBL" id="GAA4053847.1"/>
    </source>
</evidence>
<keyword evidence="4 6" id="KW-0663">Pyridoxal phosphate</keyword>
<dbReference type="PANTHER" id="PTHR11999">
    <property type="entry name" value="GROUP II PYRIDOXAL-5-PHOSPHATE DECARBOXYLASE"/>
    <property type="match status" value="1"/>
</dbReference>
<proteinExistence type="inferred from homology"/>
<comment type="caution">
    <text evidence="7">The sequence shown here is derived from an EMBL/GenBank/DDBJ whole genome shotgun (WGS) entry which is preliminary data.</text>
</comment>
<dbReference type="EMBL" id="BAAAZG010000001">
    <property type="protein sequence ID" value="GAA4053847.1"/>
    <property type="molecule type" value="Genomic_DNA"/>
</dbReference>
<evidence type="ECO:0000256" key="4">
    <source>
        <dbReference type="ARBA" id="ARBA00022898"/>
    </source>
</evidence>
<comment type="cofactor">
    <cofactor evidence="1 6">
        <name>pyridoxal 5'-phosphate</name>
        <dbReference type="ChEBI" id="CHEBI:597326"/>
    </cofactor>
</comment>
<dbReference type="SUPFAM" id="SSF53383">
    <property type="entry name" value="PLP-dependent transferases"/>
    <property type="match status" value="1"/>
</dbReference>
<evidence type="ECO:0000256" key="6">
    <source>
        <dbReference type="RuleBase" id="RU000382"/>
    </source>
</evidence>
<dbReference type="PANTHER" id="PTHR11999:SF70">
    <property type="entry name" value="MIP05841P"/>
    <property type="match status" value="1"/>
</dbReference>
<dbReference type="Pfam" id="PF00282">
    <property type="entry name" value="Pyridoxal_deC"/>
    <property type="match status" value="1"/>
</dbReference>
<organism evidence="7 8">
    <name type="scientific">Actinomadura miaoliensis</name>
    <dbReference type="NCBI Taxonomy" id="430685"/>
    <lineage>
        <taxon>Bacteria</taxon>
        <taxon>Bacillati</taxon>
        <taxon>Actinomycetota</taxon>
        <taxon>Actinomycetes</taxon>
        <taxon>Streptosporangiales</taxon>
        <taxon>Thermomonosporaceae</taxon>
        <taxon>Actinomadura</taxon>
    </lineage>
</organism>
<evidence type="ECO:0008006" key="9">
    <source>
        <dbReference type="Google" id="ProtNLM"/>
    </source>
</evidence>
<dbReference type="InterPro" id="IPR015421">
    <property type="entry name" value="PyrdxlP-dep_Trfase_major"/>
</dbReference>
<protein>
    <recommendedName>
        <fullName evidence="9">Aminotransferase class V-fold PLP-dependent enzyme</fullName>
    </recommendedName>
</protein>
<keyword evidence="5 6" id="KW-0456">Lyase</keyword>
<evidence type="ECO:0000256" key="3">
    <source>
        <dbReference type="ARBA" id="ARBA00022793"/>
    </source>
</evidence>
<dbReference type="Gene3D" id="3.90.1150.170">
    <property type="match status" value="1"/>
</dbReference>
<dbReference type="InterPro" id="IPR015422">
    <property type="entry name" value="PyrdxlP-dep_Trfase_small"/>
</dbReference>
<dbReference type="PRINTS" id="PR00800">
    <property type="entry name" value="YHDCRBOXLASE"/>
</dbReference>
<comment type="similarity">
    <text evidence="2 6">Belongs to the group II decarboxylase family.</text>
</comment>
<keyword evidence="3" id="KW-0210">Decarboxylase</keyword>
<accession>A0ABP7UVE4</accession>
<reference evidence="8" key="1">
    <citation type="journal article" date="2019" name="Int. J. Syst. Evol. Microbiol.">
        <title>The Global Catalogue of Microorganisms (GCM) 10K type strain sequencing project: providing services to taxonomists for standard genome sequencing and annotation.</title>
        <authorList>
            <consortium name="The Broad Institute Genomics Platform"/>
            <consortium name="The Broad Institute Genome Sequencing Center for Infectious Disease"/>
            <person name="Wu L."/>
            <person name="Ma J."/>
        </authorList>
    </citation>
    <scope>NUCLEOTIDE SEQUENCE [LARGE SCALE GENOMIC DNA]</scope>
    <source>
        <strain evidence="8">JCM 16702</strain>
    </source>
</reference>
<evidence type="ECO:0000256" key="5">
    <source>
        <dbReference type="ARBA" id="ARBA00023239"/>
    </source>
</evidence>
<dbReference type="Proteomes" id="UP001500683">
    <property type="component" value="Unassembled WGS sequence"/>
</dbReference>
<gene>
    <name evidence="7" type="ORF">GCM10022214_00500</name>
</gene>